<comment type="caution">
    <text evidence="2">The sequence shown here is derived from an EMBL/GenBank/DDBJ whole genome shotgun (WGS) entry which is preliminary data.</text>
</comment>
<accession>A0A0G2I936</accession>
<feature type="region of interest" description="Disordered" evidence="1">
    <location>
        <begin position="1"/>
        <end position="21"/>
    </location>
</feature>
<evidence type="ECO:0000256" key="1">
    <source>
        <dbReference type="SAM" id="MobiDB-lite"/>
    </source>
</evidence>
<reference evidence="3" key="1">
    <citation type="journal article" date="2015" name="PLoS Genet.">
        <title>The dynamic genome and transcriptome of the human fungal pathogen Blastomyces and close relative Emmonsia.</title>
        <authorList>
            <person name="Munoz J.F."/>
            <person name="Gauthier G.M."/>
            <person name="Desjardins C.A."/>
            <person name="Gallo J.E."/>
            <person name="Holder J."/>
            <person name="Sullivan T.D."/>
            <person name="Marty A.J."/>
            <person name="Carmen J.C."/>
            <person name="Chen Z."/>
            <person name="Ding L."/>
            <person name="Gujja S."/>
            <person name="Magrini V."/>
            <person name="Misas E."/>
            <person name="Mitreva M."/>
            <person name="Priest M."/>
            <person name="Saif S."/>
            <person name="Whiston E.A."/>
            <person name="Young S."/>
            <person name="Zeng Q."/>
            <person name="Goldman W.E."/>
            <person name="Mardis E.R."/>
            <person name="Taylor J.W."/>
            <person name="McEwen J.G."/>
            <person name="Clay O.K."/>
            <person name="Klein B.S."/>
            <person name="Cuomo C.A."/>
        </authorList>
    </citation>
    <scope>NUCLEOTIDE SEQUENCE [LARGE SCALE GENOMIC DNA]</scope>
    <source>
        <strain evidence="3">UAMH 3008</strain>
    </source>
</reference>
<dbReference type="Proteomes" id="UP000034164">
    <property type="component" value="Unassembled WGS sequence"/>
</dbReference>
<dbReference type="EMBL" id="LCZI01000341">
    <property type="protein sequence ID" value="KKZ67033.1"/>
    <property type="molecule type" value="Genomic_DNA"/>
</dbReference>
<protein>
    <submittedName>
        <fullName evidence="2">Uncharacterized protein</fullName>
    </submittedName>
</protein>
<dbReference type="VEuPathDB" id="FungiDB:EMCG_07265"/>
<feature type="region of interest" description="Disordered" evidence="1">
    <location>
        <begin position="39"/>
        <end position="59"/>
    </location>
</feature>
<gene>
    <name evidence="2" type="ORF">EMCG_07265</name>
</gene>
<evidence type="ECO:0000313" key="3">
    <source>
        <dbReference type="Proteomes" id="UP000034164"/>
    </source>
</evidence>
<organism evidence="2 3">
    <name type="scientific">[Emmonsia] crescens</name>
    <dbReference type="NCBI Taxonomy" id="73230"/>
    <lineage>
        <taxon>Eukaryota</taxon>
        <taxon>Fungi</taxon>
        <taxon>Dikarya</taxon>
        <taxon>Ascomycota</taxon>
        <taxon>Pezizomycotina</taxon>
        <taxon>Eurotiomycetes</taxon>
        <taxon>Eurotiomycetidae</taxon>
        <taxon>Onygenales</taxon>
        <taxon>Ajellomycetaceae</taxon>
        <taxon>Emergomyces</taxon>
    </lineage>
</organism>
<sequence>MDSGGFDSRCRIATSTPPLLPVTRGQQRAADIGLGGQNAYISRNIDPDKGLQNWQDENS</sequence>
<name>A0A0G2I936_9EURO</name>
<evidence type="ECO:0000313" key="2">
    <source>
        <dbReference type="EMBL" id="KKZ67033.1"/>
    </source>
</evidence>
<dbReference type="AlphaFoldDB" id="A0A0G2I936"/>
<proteinExistence type="predicted"/>